<evidence type="ECO:0000313" key="5">
    <source>
        <dbReference type="EMBL" id="CCE80961.1"/>
    </source>
</evidence>
<dbReference type="GO" id="GO:0005737">
    <property type="term" value="C:cytoplasm"/>
    <property type="evidence" value="ECO:0007669"/>
    <property type="project" value="TreeGrafter"/>
</dbReference>
<dbReference type="Proteomes" id="UP000005222">
    <property type="component" value="Chromosome G"/>
</dbReference>
<reference evidence="4" key="1">
    <citation type="submission" date="2011-10" db="EMBL/GenBank/DDBJ databases">
        <authorList>
            <person name="Genoscope - CEA"/>
        </authorList>
    </citation>
    <scope>NUCLEOTIDE SEQUENCE</scope>
</reference>
<organism evidence="4 6">
    <name type="scientific">Pichia sorbitophila (strain ATCC MYA-4447 / BCRC 22081 / CBS 7064 / NBRC 10061 / NRRL Y-12695)</name>
    <name type="common">Hybrid yeast</name>
    <dbReference type="NCBI Taxonomy" id="559304"/>
    <lineage>
        <taxon>Eukaryota</taxon>
        <taxon>Fungi</taxon>
        <taxon>Dikarya</taxon>
        <taxon>Ascomycota</taxon>
        <taxon>Saccharomycotina</taxon>
        <taxon>Pichiomycetes</taxon>
        <taxon>Debaryomycetaceae</taxon>
        <taxon>Millerozyma</taxon>
    </lineage>
</organism>
<proteinExistence type="inferred from homology"/>
<dbReference type="Pfam" id="PF08574">
    <property type="entry name" value="Iwr1"/>
    <property type="match status" value="1"/>
</dbReference>
<dbReference type="PANTHER" id="PTHR28063:SF1">
    <property type="entry name" value="RNA POLYMERASE II NUCLEAR LOCALIZATION PROTEIN IWR1"/>
    <property type="match status" value="1"/>
</dbReference>
<dbReference type="eggNOG" id="KOG4852">
    <property type="taxonomic scope" value="Eukaryota"/>
</dbReference>
<reference evidence="6" key="2">
    <citation type="journal article" date="2012" name="G3 (Bethesda)">
        <title>Pichia sorbitophila, an interspecies yeast hybrid reveals early steps of genome resolution following polyploidization.</title>
        <authorList>
            <person name="Leh Louis V."/>
            <person name="Despons L."/>
            <person name="Friedrich A."/>
            <person name="Martin T."/>
            <person name="Durrens P."/>
            <person name="Casaregola S."/>
            <person name="Neuveglise C."/>
            <person name="Fairhead C."/>
            <person name="Marck C."/>
            <person name="Cruz J.A."/>
            <person name="Straub M.L."/>
            <person name="Kugler V."/>
            <person name="Sacerdot C."/>
            <person name="Uzunov Z."/>
            <person name="Thierry A."/>
            <person name="Weiss S."/>
            <person name="Bleykasten C."/>
            <person name="De Montigny J."/>
            <person name="Jacques N."/>
            <person name="Jung P."/>
            <person name="Lemaire M."/>
            <person name="Mallet S."/>
            <person name="Morel G."/>
            <person name="Richard G.F."/>
            <person name="Sarkar A."/>
            <person name="Savel G."/>
            <person name="Schacherer J."/>
            <person name="Seret M.L."/>
            <person name="Talla E."/>
            <person name="Samson G."/>
            <person name="Jubin C."/>
            <person name="Poulain J."/>
            <person name="Vacherie B."/>
            <person name="Barbe V."/>
            <person name="Pelletier E."/>
            <person name="Sherman D.J."/>
            <person name="Westhof E."/>
            <person name="Weissenbach J."/>
            <person name="Baret P.V."/>
            <person name="Wincker P."/>
            <person name="Gaillardin C."/>
            <person name="Dujon B."/>
            <person name="Souciet J.L."/>
        </authorList>
    </citation>
    <scope>NUCLEOTIDE SEQUENCE [LARGE SCALE GENOMIC DNA]</scope>
    <source>
        <strain evidence="6">ATCC MYA-4447 / BCRC 22081 / CBS 7064 / NBRC 10061 / NRRL Y-12695</strain>
    </source>
</reference>
<evidence type="ECO:0000313" key="4">
    <source>
        <dbReference type="EMBL" id="CCE80196.1"/>
    </source>
</evidence>
<accession>G8YIQ1</accession>
<evidence type="ECO:0000313" key="6">
    <source>
        <dbReference type="Proteomes" id="UP000005222"/>
    </source>
</evidence>
<comment type="similarity">
    <text evidence="1">Belongs to the IWR1/SLC7A6OS family.</text>
</comment>
<dbReference type="Proteomes" id="UP000005222">
    <property type="component" value="Chromosome H"/>
</dbReference>
<gene>
    <name evidence="4" type="primary">Piso0_003298</name>
    <name evidence="4" type="ORF">GNLVRS01_PISO0G09246g</name>
    <name evidence="5" type="ORF">GNLVRS01_PISO0H09247g</name>
</gene>
<dbReference type="InterPro" id="IPR040150">
    <property type="entry name" value="Iwr1"/>
</dbReference>
<feature type="region of interest" description="Disordered" evidence="2">
    <location>
        <begin position="1"/>
        <end position="50"/>
    </location>
</feature>
<evidence type="ECO:0000256" key="1">
    <source>
        <dbReference type="ARBA" id="ARBA00010218"/>
    </source>
</evidence>
<dbReference type="PANTHER" id="PTHR28063">
    <property type="entry name" value="RNA POLYMERASE II NUCLEAR LOCALIZATION PROTEIN IWR1"/>
    <property type="match status" value="1"/>
</dbReference>
<dbReference type="EMBL" id="FO082053">
    <property type="protein sequence ID" value="CCE80196.1"/>
    <property type="molecule type" value="Genomic_DNA"/>
</dbReference>
<dbReference type="HOGENOM" id="CLU_044104_0_0_1"/>
<feature type="domain" description="Transcription factor Iwr1" evidence="3">
    <location>
        <begin position="131"/>
        <end position="202"/>
    </location>
</feature>
<dbReference type="OrthoDB" id="6255506at2759"/>
<dbReference type="EMBL" id="FO082052">
    <property type="protein sequence ID" value="CCE80961.1"/>
    <property type="molecule type" value="Genomic_DNA"/>
</dbReference>
<dbReference type="GO" id="GO:0006606">
    <property type="term" value="P:protein import into nucleus"/>
    <property type="evidence" value="ECO:0007669"/>
    <property type="project" value="InterPro"/>
</dbReference>
<keyword evidence="6" id="KW-1185">Reference proteome</keyword>
<name>G8YIQ1_PICSO</name>
<dbReference type="InParanoid" id="G8YIQ1"/>
<dbReference type="STRING" id="559304.G8YIQ1"/>
<sequence length="303" mass="34894">MMEKTKDAPPQILRIKRRRGSDPLQALVLDQQRSTKKQKKDTQRGSDNFYFKLTRSGEKLSQDESVIQSVLSEATGSNANEEAKKFVYSRNQKEEDTIIPNELTDMVSSFLSINQEQNANSRAGEPAASNSDYVYDVYQLTSVEPFTTQDLEKSKIGYIRFFNDEDSLLQSDDENVASKQEDLDDEDSNAESYYQNDYPSDEDAGGLDDEEKSNDLFEEFDDRRYQYQDNESNADFDNLYDDIYGDDDDKEAINFLSDGESSGYSSQSQFERNHFFEGEEDDELAIHRDAIFGKLQRMIDERS</sequence>
<evidence type="ECO:0000256" key="2">
    <source>
        <dbReference type="SAM" id="MobiDB-lite"/>
    </source>
</evidence>
<dbReference type="FunCoup" id="G8YIQ1">
    <property type="interactions" value="105"/>
</dbReference>
<dbReference type="InterPro" id="IPR013883">
    <property type="entry name" value="TF_Iwr1_dom"/>
</dbReference>
<feature type="region of interest" description="Disordered" evidence="2">
    <location>
        <begin position="175"/>
        <end position="210"/>
    </location>
</feature>
<evidence type="ECO:0000259" key="3">
    <source>
        <dbReference type="Pfam" id="PF08574"/>
    </source>
</evidence>
<protein>
    <submittedName>
        <fullName evidence="4">Piso0_003298 protein</fullName>
    </submittedName>
</protein>
<dbReference type="AlphaFoldDB" id="G8YIQ1"/>
<feature type="compositionally biased region" description="Acidic residues" evidence="2">
    <location>
        <begin position="199"/>
        <end position="210"/>
    </location>
</feature>